<dbReference type="Proteomes" id="UP000234752">
    <property type="component" value="Chromosome eg_2"/>
</dbReference>
<dbReference type="Pfam" id="PF11927">
    <property type="entry name" value="HODM_asu-like"/>
    <property type="match status" value="1"/>
</dbReference>
<protein>
    <recommendedName>
        <fullName evidence="3">DUF3445 domain-containing protein</fullName>
    </recommendedName>
</protein>
<keyword evidence="2" id="KW-1185">Reference proteome</keyword>
<dbReference type="AlphaFoldDB" id="A0A2K9NGS5"/>
<reference evidence="1 2" key="1">
    <citation type="submission" date="2017-12" db="EMBL/GenBank/DDBJ databases">
        <title>Genomes of bacteria within cyanobacterial aggregates.</title>
        <authorList>
            <person name="Cai H."/>
        </authorList>
    </citation>
    <scope>NUCLEOTIDE SEQUENCE [LARGE SCALE GENOMIC DNA]</scope>
    <source>
        <strain evidence="1 2">TH16</strain>
    </source>
</reference>
<proteinExistence type="predicted"/>
<evidence type="ECO:0000313" key="1">
    <source>
        <dbReference type="EMBL" id="AUN32252.1"/>
    </source>
</evidence>
<organism evidence="1 2">
    <name type="scientific">Niveispirillum cyanobacteriorum</name>
    <dbReference type="NCBI Taxonomy" id="1612173"/>
    <lineage>
        <taxon>Bacteria</taxon>
        <taxon>Pseudomonadati</taxon>
        <taxon>Pseudomonadota</taxon>
        <taxon>Alphaproteobacteria</taxon>
        <taxon>Rhodospirillales</taxon>
        <taxon>Azospirillaceae</taxon>
        <taxon>Niveispirillum</taxon>
    </lineage>
</organism>
<dbReference type="EMBL" id="CP025612">
    <property type="protein sequence ID" value="AUN32252.1"/>
    <property type="molecule type" value="Genomic_DNA"/>
</dbReference>
<evidence type="ECO:0008006" key="3">
    <source>
        <dbReference type="Google" id="ProtNLM"/>
    </source>
</evidence>
<name>A0A2K9NGS5_9PROT</name>
<accession>A0A2K9NGS5</accession>
<gene>
    <name evidence="1" type="ORF">C0V82_17820</name>
</gene>
<dbReference type="KEGG" id="ncb:C0V82_17820"/>
<dbReference type="InterPro" id="IPR021848">
    <property type="entry name" value="HODM_asu-like"/>
</dbReference>
<sequence length="314" mass="35127">MVRTGMGHDAPSQSVMCQSMPILPPEPFPWPFDGDVWRMAMGLRAQEMGSWLMPDAGWPEQMAERARLIRNRKWDVMALMPEARAASAEVMGLLFAHLTAQFPDWFCRVGRGVESRVDGARLDPADFEHPLHLLAHLLPDDLCLMTPSPGGWRLTGGVVCFPSHWMLPHKLGKPLPGIHRPVARYDAMLATPVDRFFDTLSPGRVVWRANWTLSDDPTLFQPGTKAHVPPDADIDEGNAGERLWLRVERQTLTKLPDSGAVLFTIRTHQRPLYALTGAERRQFALVLRSVPDDVAAYKGLRRTGPLAVGYCEKA</sequence>
<evidence type="ECO:0000313" key="2">
    <source>
        <dbReference type="Proteomes" id="UP000234752"/>
    </source>
</evidence>